<evidence type="ECO:0000313" key="3">
    <source>
        <dbReference type="EMBL" id="MFC4527099.1"/>
    </source>
</evidence>
<reference evidence="4" key="1">
    <citation type="journal article" date="2019" name="Int. J. Syst. Evol. Microbiol.">
        <title>The Global Catalogue of Microorganisms (GCM) 10K type strain sequencing project: providing services to taxonomists for standard genome sequencing and annotation.</title>
        <authorList>
            <consortium name="The Broad Institute Genomics Platform"/>
            <consortium name="The Broad Institute Genome Sequencing Center for Infectious Disease"/>
            <person name="Wu L."/>
            <person name="Ma J."/>
        </authorList>
    </citation>
    <scope>NUCLEOTIDE SEQUENCE [LARGE SCALE GENOMIC DNA]</scope>
    <source>
        <strain evidence="4">CCM 4481</strain>
    </source>
</reference>
<evidence type="ECO:0000259" key="2">
    <source>
        <dbReference type="Pfam" id="PF13478"/>
    </source>
</evidence>
<protein>
    <submittedName>
        <fullName evidence="3">XdhC family protein</fullName>
    </submittedName>
</protein>
<proteinExistence type="predicted"/>
<keyword evidence="4" id="KW-1185">Reference proteome</keyword>
<accession>A0ABV9C249</accession>
<evidence type="ECO:0000313" key="4">
    <source>
        <dbReference type="Proteomes" id="UP001595961"/>
    </source>
</evidence>
<dbReference type="InterPro" id="IPR003777">
    <property type="entry name" value="XdhC_CoxI"/>
</dbReference>
<comment type="caution">
    <text evidence="3">The sequence shown here is derived from an EMBL/GenBank/DDBJ whole genome shotgun (WGS) entry which is preliminary data.</text>
</comment>
<feature type="domain" description="XdhC Rossmann" evidence="2">
    <location>
        <begin position="235"/>
        <end position="368"/>
    </location>
</feature>
<organism evidence="3 4">
    <name type="scientific">Dyella halodurans</name>
    <dbReference type="NCBI Taxonomy" id="1920171"/>
    <lineage>
        <taxon>Bacteria</taxon>
        <taxon>Pseudomonadati</taxon>
        <taxon>Pseudomonadota</taxon>
        <taxon>Gammaproteobacteria</taxon>
        <taxon>Lysobacterales</taxon>
        <taxon>Rhodanobacteraceae</taxon>
        <taxon>Dyella</taxon>
    </lineage>
</organism>
<dbReference type="Pfam" id="PF13478">
    <property type="entry name" value="XdhC_C"/>
    <property type="match status" value="1"/>
</dbReference>
<evidence type="ECO:0000259" key="1">
    <source>
        <dbReference type="Pfam" id="PF02625"/>
    </source>
</evidence>
<dbReference type="RefSeq" id="WP_266148998.1">
    <property type="nucleotide sequence ID" value="NZ_CP064028.1"/>
</dbReference>
<gene>
    <name evidence="3" type="ORF">ACFO5W_10700</name>
</gene>
<dbReference type="EMBL" id="JBHSGA010000017">
    <property type="protein sequence ID" value="MFC4527099.1"/>
    <property type="molecule type" value="Genomic_DNA"/>
</dbReference>
<dbReference type="PANTHER" id="PTHR30388:SF6">
    <property type="entry name" value="XANTHINE DEHYDROGENASE SUBUNIT A-RELATED"/>
    <property type="match status" value="1"/>
</dbReference>
<dbReference type="Gene3D" id="3.40.50.720">
    <property type="entry name" value="NAD(P)-binding Rossmann-like Domain"/>
    <property type="match status" value="1"/>
</dbReference>
<dbReference type="Pfam" id="PF02625">
    <property type="entry name" value="XdhC_CoxI"/>
    <property type="match status" value="1"/>
</dbReference>
<feature type="domain" description="XdhC- CoxI" evidence="1">
    <location>
        <begin position="46"/>
        <end position="109"/>
    </location>
</feature>
<dbReference type="Proteomes" id="UP001595961">
    <property type="component" value="Unassembled WGS sequence"/>
</dbReference>
<dbReference type="InterPro" id="IPR052698">
    <property type="entry name" value="MoCofactor_Util/Proc"/>
</dbReference>
<dbReference type="InterPro" id="IPR027051">
    <property type="entry name" value="XdhC_Rossmann_dom"/>
</dbReference>
<dbReference type="PANTHER" id="PTHR30388">
    <property type="entry name" value="ALDEHYDE OXIDOREDUCTASE MOLYBDENUM COFACTOR ASSEMBLY PROTEIN"/>
    <property type="match status" value="1"/>
</dbReference>
<sequence length="389" mass="42038">MLPLALAGPFDRTWQPPPSWPRIMNVAQEFEPLYRAVQALNLGPDREGAALVTITRTRGSTFRRAGASMLVLPDGHMVCELSGGCPQRDIALRARRVIAHGQPALVEYGRHANLDVMLETGCGGELEVLIEPLREPADLDFLESVAHMHARRVAGAMATVYAVDGQILAPRPLRLLHGDGIHWSNIEDASFRDRIASELSQTLAPPTSAAVTRHVAMNGKRYDILVESQPPLHALVIVGDGASARSLAELSVRLGWQTTRVDYTHETTDVADGIRLINASPRALAAQVPLDSATSAVVMTHRLERDLAYLEALLATPVGYLGVIGSRQRTARVREAFPDTQMRLHAPAGLDVGSETPHEIALAVAAEILAVRNGRDGGPLSHSQTPIHP</sequence>
<name>A0ABV9C249_9GAMM</name>